<gene>
    <name evidence="3" type="ORF">JOF44_000201</name>
</gene>
<evidence type="ECO:0000256" key="2">
    <source>
        <dbReference type="SAM" id="SignalP"/>
    </source>
</evidence>
<evidence type="ECO:0000313" key="4">
    <source>
        <dbReference type="Proteomes" id="UP000698222"/>
    </source>
</evidence>
<protein>
    <recommendedName>
        <fullName evidence="5">Lipoprotein</fullName>
    </recommendedName>
</protein>
<dbReference type="EMBL" id="JAGIOC010000001">
    <property type="protein sequence ID" value="MBP2407298.1"/>
    <property type="molecule type" value="Genomic_DNA"/>
</dbReference>
<proteinExistence type="predicted"/>
<feature type="chain" id="PRO_5046621770" description="Lipoprotein" evidence="2">
    <location>
        <begin position="24"/>
        <end position="185"/>
    </location>
</feature>
<evidence type="ECO:0000313" key="3">
    <source>
        <dbReference type="EMBL" id="MBP2407298.1"/>
    </source>
</evidence>
<evidence type="ECO:0008006" key="5">
    <source>
        <dbReference type="Google" id="ProtNLM"/>
    </source>
</evidence>
<sequence length="185" mass="20063">MRTRHRALTALAMASLVAFPLAACGNEGEEKPTEAATQEAPPSQDPADATPQERIEAYFEASDAAAAEGWKDSSYADDYLVPELAEKQKADDAERAETGTVITGDRKLSEWKIVNESGTAAEIEFCDDATRLEASKAGKPVGLSDESPKLIAGFKLTRDPTSEPWMIQKKGYYDEGTSCEAYFTD</sequence>
<keyword evidence="2" id="KW-0732">Signal</keyword>
<reference evidence="3 4" key="1">
    <citation type="submission" date="2021-03" db="EMBL/GenBank/DDBJ databases">
        <title>Sequencing the genomes of 1000 actinobacteria strains.</title>
        <authorList>
            <person name="Klenk H.-P."/>
        </authorList>
    </citation>
    <scope>NUCLEOTIDE SEQUENCE [LARGE SCALE GENOMIC DNA]</scope>
    <source>
        <strain evidence="3 4">DSM 14564</strain>
    </source>
</reference>
<feature type="signal peptide" evidence="2">
    <location>
        <begin position="1"/>
        <end position="23"/>
    </location>
</feature>
<name>A0ABS4YEU3_9MICO</name>
<accession>A0ABS4YEU3</accession>
<dbReference type="Proteomes" id="UP000698222">
    <property type="component" value="Unassembled WGS sequence"/>
</dbReference>
<feature type="region of interest" description="Disordered" evidence="1">
    <location>
        <begin position="25"/>
        <end position="53"/>
    </location>
</feature>
<organism evidence="3 4">
    <name type="scientific">Brachybacterium fresconis</name>
    <dbReference type="NCBI Taxonomy" id="173363"/>
    <lineage>
        <taxon>Bacteria</taxon>
        <taxon>Bacillati</taxon>
        <taxon>Actinomycetota</taxon>
        <taxon>Actinomycetes</taxon>
        <taxon>Micrococcales</taxon>
        <taxon>Dermabacteraceae</taxon>
        <taxon>Brachybacterium</taxon>
    </lineage>
</organism>
<keyword evidence="4" id="KW-1185">Reference proteome</keyword>
<evidence type="ECO:0000256" key="1">
    <source>
        <dbReference type="SAM" id="MobiDB-lite"/>
    </source>
</evidence>
<comment type="caution">
    <text evidence="3">The sequence shown here is derived from an EMBL/GenBank/DDBJ whole genome shotgun (WGS) entry which is preliminary data.</text>
</comment>
<dbReference type="RefSeq" id="WP_209886290.1">
    <property type="nucleotide sequence ID" value="NZ_BAAAJV010000032.1"/>
</dbReference>